<reference evidence="4" key="1">
    <citation type="journal article" date="2013" name="Genome Announc.">
        <title>Draft genome sequence of the grapevine dieback fungus Eutypa lata UCR-EL1.</title>
        <authorList>
            <person name="Blanco-Ulate B."/>
            <person name="Rolshausen P.E."/>
            <person name="Cantu D."/>
        </authorList>
    </citation>
    <scope>NUCLEOTIDE SEQUENCE [LARGE SCALE GENOMIC DNA]</scope>
    <source>
        <strain evidence="4">UCR-EL1</strain>
    </source>
</reference>
<keyword evidence="4" id="KW-1185">Reference proteome</keyword>
<name>M7TCH7_EUTLA</name>
<dbReference type="PANTHER" id="PTHR43180:SF10">
    <property type="entry name" value="NAD(P)-BINDING PROTEIN"/>
    <property type="match status" value="1"/>
</dbReference>
<accession>M7TCH7</accession>
<dbReference type="EMBL" id="KB707086">
    <property type="protein sequence ID" value="EMR64375.1"/>
    <property type="molecule type" value="Genomic_DNA"/>
</dbReference>
<keyword evidence="2" id="KW-0560">Oxidoreductase</keyword>
<dbReference type="eggNOG" id="KOG0725">
    <property type="taxonomic scope" value="Eukaryota"/>
</dbReference>
<sequence length="299" mass="32370">MTEIFIEDVDLAALNGKIIIVTGGSSGIGLASVNLFLSLGASVVNGDIKPPLEEPSSSTPTTTFTYVRTDVTVWADLVTLFKKTIELYGRVDHVFANAGVLPRAEYLATKVDSTTGDLLEPSHMTFDVNLRGVVNTTTLAVYHMRQQQDPPGGSVVMGCSIAAMQRFRAVDYGASKHGVLGFLRGMRQIIETEKVPVRVNATAPSWTRDGMVPEKVMAGQLGEPMQSPEAVARGAALLMADSSRQGHVLHVARGRYKEVDDAVLLPAYMNGVLNEGTTYEDDVLRRMLEAMDGERNDQV</sequence>
<dbReference type="AlphaFoldDB" id="M7TCH7"/>
<dbReference type="PANTHER" id="PTHR43180">
    <property type="entry name" value="3-OXOACYL-(ACYL-CARRIER-PROTEIN) REDUCTASE (AFU_ORTHOLOGUE AFUA_6G11210)"/>
    <property type="match status" value="1"/>
</dbReference>
<dbReference type="OrthoDB" id="37659at2759"/>
<dbReference type="InterPro" id="IPR002347">
    <property type="entry name" value="SDR_fam"/>
</dbReference>
<dbReference type="InterPro" id="IPR036291">
    <property type="entry name" value="NAD(P)-bd_dom_sf"/>
</dbReference>
<gene>
    <name evidence="3" type="ORF">UCREL1_8672</name>
</gene>
<dbReference type="PRINTS" id="PR00081">
    <property type="entry name" value="GDHRDH"/>
</dbReference>
<dbReference type="HOGENOM" id="CLU_010194_13_1_1"/>
<dbReference type="Pfam" id="PF00106">
    <property type="entry name" value="adh_short"/>
    <property type="match status" value="1"/>
</dbReference>
<evidence type="ECO:0000313" key="3">
    <source>
        <dbReference type="EMBL" id="EMR64375.1"/>
    </source>
</evidence>
<evidence type="ECO:0000313" key="4">
    <source>
        <dbReference type="Proteomes" id="UP000012174"/>
    </source>
</evidence>
<evidence type="ECO:0000256" key="2">
    <source>
        <dbReference type="ARBA" id="ARBA00023002"/>
    </source>
</evidence>
<dbReference type="Proteomes" id="UP000012174">
    <property type="component" value="Unassembled WGS sequence"/>
</dbReference>
<comment type="similarity">
    <text evidence="1">Belongs to the short-chain dehydrogenases/reductases (SDR) family.</text>
</comment>
<protein>
    <submittedName>
        <fullName evidence="3">Putative short chain dehydrogenase protein</fullName>
    </submittedName>
</protein>
<dbReference type="Gene3D" id="3.40.50.720">
    <property type="entry name" value="NAD(P)-binding Rossmann-like Domain"/>
    <property type="match status" value="1"/>
</dbReference>
<organism evidence="3 4">
    <name type="scientific">Eutypa lata (strain UCR-EL1)</name>
    <name type="common">Grapevine dieback disease fungus</name>
    <name type="synonym">Eutypa armeniacae</name>
    <dbReference type="NCBI Taxonomy" id="1287681"/>
    <lineage>
        <taxon>Eukaryota</taxon>
        <taxon>Fungi</taxon>
        <taxon>Dikarya</taxon>
        <taxon>Ascomycota</taxon>
        <taxon>Pezizomycotina</taxon>
        <taxon>Sordariomycetes</taxon>
        <taxon>Xylariomycetidae</taxon>
        <taxon>Xylariales</taxon>
        <taxon>Diatrypaceae</taxon>
        <taxon>Eutypa</taxon>
    </lineage>
</organism>
<proteinExistence type="inferred from homology"/>
<dbReference type="SUPFAM" id="SSF51735">
    <property type="entry name" value="NAD(P)-binding Rossmann-fold domains"/>
    <property type="match status" value="1"/>
</dbReference>
<dbReference type="OMA" id="LDVCSWE"/>
<evidence type="ECO:0000256" key="1">
    <source>
        <dbReference type="ARBA" id="ARBA00006484"/>
    </source>
</evidence>
<dbReference type="KEGG" id="ela:UCREL1_8672"/>
<dbReference type="GO" id="GO:0016491">
    <property type="term" value="F:oxidoreductase activity"/>
    <property type="evidence" value="ECO:0007669"/>
    <property type="project" value="UniProtKB-KW"/>
</dbReference>